<dbReference type="RefSeq" id="WP_068669581.1">
    <property type="nucleotide sequence ID" value="NZ_LYPB01000089.1"/>
</dbReference>
<organism evidence="10 11">
    <name type="scientific">Paenibacillus oryzisoli</name>
    <dbReference type="NCBI Taxonomy" id="1850517"/>
    <lineage>
        <taxon>Bacteria</taxon>
        <taxon>Bacillati</taxon>
        <taxon>Bacillota</taxon>
        <taxon>Bacilli</taxon>
        <taxon>Bacillales</taxon>
        <taxon>Paenibacillaceae</taxon>
        <taxon>Paenibacillus</taxon>
    </lineage>
</organism>
<evidence type="ECO:0000259" key="9">
    <source>
        <dbReference type="Pfam" id="PF00662"/>
    </source>
</evidence>
<comment type="similarity">
    <text evidence="2">Belongs to the CPA3 antiporters (TC 2.A.63) subunit A family.</text>
</comment>
<dbReference type="GO" id="GO:0003954">
    <property type="term" value="F:NADH dehydrogenase activity"/>
    <property type="evidence" value="ECO:0007669"/>
    <property type="project" value="TreeGrafter"/>
</dbReference>
<comment type="subcellular location">
    <subcellularLocation>
        <location evidence="1">Cell membrane</location>
        <topology evidence="1">Multi-pass membrane protein</topology>
    </subcellularLocation>
    <subcellularLocation>
        <location evidence="6">Membrane</location>
        <topology evidence="6">Multi-pass membrane protein</topology>
    </subcellularLocation>
</comment>
<sequence>MVSDYSQYAWLIPLFPLLAFLALTAMGRQLKDLGIYISIFAMLLSFIVALLIFVERIGGNVEDFTWDKMNWLQVGDFTLKMGFEVTNLNSLMLVIVTLVSLLVNIYSKGYMKGDERIHVFFSYIALFSFSMLGLVISENMLELYIFWELVGVCSFLLVGFWYFKPEAKAAAKKAFIVTRIGDVGLFIAILLLYLYMPGHALDFTSIHNAFTTGKIDPTIVTWIAVLIFIGAMGKSGQFPLHTWLPDAMEGPTPISALIHAATMVAAGVYLVARTFDIFHASPDALMVVAYVGGFTAIFAATIGVAQNDIKRILAYSTVSQLGYMMMALGIGVSITSGMFHLFTHAFFKALLFLGAGSVIHAVHTQNINEMGGLSRKMKITTWTFAIGTLALAGIFPFAGFWSKDMILTEAYEHNQLLFWVGVIAAFFTAFYMSRLFFLVFMGSSRAKPVASEDQDDHAHGHAHEPHESPASMTAPLIILAVLAVVAGFVNTPFNEWLGHWLTGQEHEETANWMVIILSTLAGLLGIGLGYLMYLKRTIPRDVVSGKMPWLYTLLNRKYFIDEIYEAIIVKPLRGLGYILEFIDIYIIDGIVRLVAFTVVSLGRLGSRLQNGQLQSYGVIMLLGMLILALAIAGRRFIHAG</sequence>
<protein>
    <submittedName>
        <fullName evidence="10">NADH-quinone oxidoreductase subunit L</fullName>
    </submittedName>
</protein>
<feature type="transmembrane region" description="Helical" evidence="7">
    <location>
        <begin position="312"/>
        <end position="335"/>
    </location>
</feature>
<dbReference type="AlphaFoldDB" id="A0A197ZZD1"/>
<dbReference type="PANTHER" id="PTHR42829">
    <property type="entry name" value="NADH-UBIQUINONE OXIDOREDUCTASE CHAIN 5"/>
    <property type="match status" value="1"/>
</dbReference>
<comment type="caution">
    <text evidence="10">The sequence shown here is derived from an EMBL/GenBank/DDBJ whole genome shotgun (WGS) entry which is preliminary data.</text>
</comment>
<evidence type="ECO:0000313" key="11">
    <source>
        <dbReference type="Proteomes" id="UP000078454"/>
    </source>
</evidence>
<dbReference type="Pfam" id="PF00361">
    <property type="entry name" value="Proton_antipo_M"/>
    <property type="match status" value="1"/>
</dbReference>
<keyword evidence="3 6" id="KW-0812">Transmembrane</keyword>
<dbReference type="Gene3D" id="1.20.5.2700">
    <property type="match status" value="1"/>
</dbReference>
<feature type="transmembrane region" description="Helical" evidence="7">
    <location>
        <begin position="470"/>
        <end position="489"/>
    </location>
</feature>
<feature type="transmembrane region" description="Helical" evidence="7">
    <location>
        <begin position="143"/>
        <end position="163"/>
    </location>
</feature>
<evidence type="ECO:0000256" key="5">
    <source>
        <dbReference type="ARBA" id="ARBA00023136"/>
    </source>
</evidence>
<feature type="transmembrane region" description="Helical" evidence="7">
    <location>
        <begin position="613"/>
        <end position="632"/>
    </location>
</feature>
<dbReference type="InterPro" id="IPR003945">
    <property type="entry name" value="NU5C-like"/>
</dbReference>
<feature type="transmembrane region" description="Helical" evidence="7">
    <location>
        <begin position="254"/>
        <end position="272"/>
    </location>
</feature>
<feature type="domain" description="NADH:quinone oxidoreductase/Mrp antiporter transmembrane" evidence="8">
    <location>
        <begin position="137"/>
        <end position="428"/>
    </location>
</feature>
<dbReference type="InterPro" id="IPR018393">
    <property type="entry name" value="NADHpl_OxRdtase_5_subgr"/>
</dbReference>
<keyword evidence="5 7" id="KW-0472">Membrane</keyword>
<evidence type="ECO:0000313" key="10">
    <source>
        <dbReference type="EMBL" id="OAS14564.1"/>
    </source>
</evidence>
<keyword evidence="4 7" id="KW-1133">Transmembrane helix</keyword>
<dbReference type="NCBIfam" id="NF005141">
    <property type="entry name" value="PRK06590.1"/>
    <property type="match status" value="1"/>
</dbReference>
<feature type="transmembrane region" description="Helical" evidence="7">
    <location>
        <begin position="215"/>
        <end position="233"/>
    </location>
</feature>
<dbReference type="OrthoDB" id="9807568at2"/>
<name>A0A197ZZD1_9BACL</name>
<reference evidence="10 11" key="1">
    <citation type="submission" date="2016-05" db="EMBL/GenBank/DDBJ databases">
        <title>Paenibacillus sp. 1ZS3-15 nov., isolated from the rhizosphere soil.</title>
        <authorList>
            <person name="Zhang X.X."/>
            <person name="Zhang J."/>
        </authorList>
    </citation>
    <scope>NUCLEOTIDE SEQUENCE [LARGE SCALE GENOMIC DNA]</scope>
    <source>
        <strain evidence="10 11">1ZS3-15</strain>
    </source>
</reference>
<dbReference type="STRING" id="1850517.A8708_34270"/>
<keyword evidence="11" id="KW-1185">Reference proteome</keyword>
<gene>
    <name evidence="10" type="ORF">A8708_34270</name>
</gene>
<feature type="transmembrane region" description="Helical" evidence="7">
    <location>
        <begin position="382"/>
        <end position="401"/>
    </location>
</feature>
<feature type="transmembrane region" description="Helical" evidence="7">
    <location>
        <begin position="33"/>
        <end position="54"/>
    </location>
</feature>
<evidence type="ECO:0000256" key="2">
    <source>
        <dbReference type="ARBA" id="ARBA00008483"/>
    </source>
</evidence>
<dbReference type="GO" id="GO:0008137">
    <property type="term" value="F:NADH dehydrogenase (ubiquinone) activity"/>
    <property type="evidence" value="ECO:0007669"/>
    <property type="project" value="InterPro"/>
</dbReference>
<feature type="transmembrane region" description="Helical" evidence="7">
    <location>
        <begin position="284"/>
        <end position="305"/>
    </location>
</feature>
<feature type="transmembrane region" description="Helical" evidence="7">
    <location>
        <begin position="175"/>
        <end position="195"/>
    </location>
</feature>
<dbReference type="NCBIfam" id="TIGR01974">
    <property type="entry name" value="NDH_I_L"/>
    <property type="match status" value="1"/>
</dbReference>
<evidence type="ECO:0000256" key="1">
    <source>
        <dbReference type="ARBA" id="ARBA00004651"/>
    </source>
</evidence>
<feature type="domain" description="NADH-Ubiquinone oxidoreductase (complex I) chain 5 N-terminal" evidence="9">
    <location>
        <begin position="71"/>
        <end position="121"/>
    </location>
</feature>
<dbReference type="PRINTS" id="PR01435">
    <property type="entry name" value="NPOXDRDTASE5"/>
</dbReference>
<feature type="transmembrane region" description="Helical" evidence="7">
    <location>
        <begin position="119"/>
        <end position="137"/>
    </location>
</feature>
<dbReference type="GO" id="GO:0015990">
    <property type="term" value="P:electron transport coupled proton transport"/>
    <property type="evidence" value="ECO:0007669"/>
    <property type="project" value="TreeGrafter"/>
</dbReference>
<dbReference type="PRINTS" id="PR01434">
    <property type="entry name" value="NADHDHGNASE5"/>
</dbReference>
<dbReference type="EMBL" id="LYPB01000089">
    <property type="protein sequence ID" value="OAS14564.1"/>
    <property type="molecule type" value="Genomic_DNA"/>
</dbReference>
<dbReference type="InterPro" id="IPR001750">
    <property type="entry name" value="ND/Mrp_TM"/>
</dbReference>
<dbReference type="PANTHER" id="PTHR42829:SF2">
    <property type="entry name" value="NADH-UBIQUINONE OXIDOREDUCTASE CHAIN 5"/>
    <property type="match status" value="1"/>
</dbReference>
<evidence type="ECO:0000259" key="8">
    <source>
        <dbReference type="Pfam" id="PF00361"/>
    </source>
</evidence>
<dbReference type="GO" id="GO:0042773">
    <property type="term" value="P:ATP synthesis coupled electron transport"/>
    <property type="evidence" value="ECO:0007669"/>
    <property type="project" value="InterPro"/>
</dbReference>
<feature type="transmembrane region" description="Helical" evidence="7">
    <location>
        <begin position="6"/>
        <end position="26"/>
    </location>
</feature>
<proteinExistence type="inferred from homology"/>
<dbReference type="GO" id="GO:0005886">
    <property type="term" value="C:plasma membrane"/>
    <property type="evidence" value="ECO:0007669"/>
    <property type="project" value="UniProtKB-SubCell"/>
</dbReference>
<dbReference type="Proteomes" id="UP000078454">
    <property type="component" value="Unassembled WGS sequence"/>
</dbReference>
<evidence type="ECO:0000256" key="7">
    <source>
        <dbReference type="SAM" id="Phobius"/>
    </source>
</evidence>
<evidence type="ECO:0000256" key="4">
    <source>
        <dbReference type="ARBA" id="ARBA00022989"/>
    </source>
</evidence>
<feature type="transmembrane region" description="Helical" evidence="7">
    <location>
        <begin position="341"/>
        <end position="362"/>
    </location>
</feature>
<feature type="transmembrane region" description="Helical" evidence="7">
    <location>
        <begin position="509"/>
        <end position="531"/>
    </location>
</feature>
<accession>A0A197ZZD1</accession>
<dbReference type="InterPro" id="IPR001516">
    <property type="entry name" value="Proton_antipo_N"/>
</dbReference>
<evidence type="ECO:0000256" key="6">
    <source>
        <dbReference type="RuleBase" id="RU000320"/>
    </source>
</evidence>
<feature type="transmembrane region" description="Helical" evidence="7">
    <location>
        <begin position="416"/>
        <end position="437"/>
    </location>
</feature>
<evidence type="ECO:0000256" key="3">
    <source>
        <dbReference type="ARBA" id="ARBA00022692"/>
    </source>
</evidence>
<feature type="transmembrane region" description="Helical" evidence="7">
    <location>
        <begin position="577"/>
        <end position="601"/>
    </location>
</feature>
<dbReference type="Pfam" id="PF00662">
    <property type="entry name" value="Proton_antipo_N"/>
    <property type="match status" value="1"/>
</dbReference>
<feature type="transmembrane region" description="Helical" evidence="7">
    <location>
        <begin position="88"/>
        <end position="107"/>
    </location>
</feature>